<dbReference type="Proteomes" id="UP000179059">
    <property type="component" value="Unassembled WGS sequence"/>
</dbReference>
<evidence type="ECO:0000313" key="2">
    <source>
        <dbReference type="Proteomes" id="UP000179059"/>
    </source>
</evidence>
<accession>A0A1G2C925</accession>
<dbReference type="InterPro" id="IPR023346">
    <property type="entry name" value="Lysozyme-like_dom_sf"/>
</dbReference>
<dbReference type="Gene3D" id="1.10.530.10">
    <property type="match status" value="1"/>
</dbReference>
<dbReference type="STRING" id="1798647.A2855_02270"/>
<name>A0A1G2C925_9BACT</name>
<evidence type="ECO:0000313" key="1">
    <source>
        <dbReference type="EMBL" id="OGY97875.1"/>
    </source>
</evidence>
<sequence>MRLQCIQDGPLRGTCPQQAPTMHLTISRQLAAGIALVAVVAASYPANLNATTVTSILSPEALAEAKALKDALRPGARGVLTVEEPLAIDIWLAKLAFQESAGKHDIKVLDVNGKYSYGCLQFQEGTFRKYGVKYGLITPSTPVESKIYDCELQKKIAKLMLAEDYSNWRAWYTSSRTKSVGLPPKEA</sequence>
<protein>
    <submittedName>
        <fullName evidence="1">Uncharacterized protein</fullName>
    </submittedName>
</protein>
<gene>
    <name evidence="1" type="ORF">A2855_02270</name>
</gene>
<comment type="caution">
    <text evidence="1">The sequence shown here is derived from an EMBL/GenBank/DDBJ whole genome shotgun (WGS) entry which is preliminary data.</text>
</comment>
<dbReference type="EMBL" id="MHKX01000021">
    <property type="protein sequence ID" value="OGY97875.1"/>
    <property type="molecule type" value="Genomic_DNA"/>
</dbReference>
<dbReference type="AlphaFoldDB" id="A0A1G2C925"/>
<dbReference type="SUPFAM" id="SSF53955">
    <property type="entry name" value="Lysozyme-like"/>
    <property type="match status" value="1"/>
</dbReference>
<organism evidence="1 2">
    <name type="scientific">Candidatus Liptonbacteria bacterium RIFCSPHIGHO2_01_FULL_57_28</name>
    <dbReference type="NCBI Taxonomy" id="1798647"/>
    <lineage>
        <taxon>Bacteria</taxon>
        <taxon>Candidatus Liptoniibacteriota</taxon>
    </lineage>
</organism>
<proteinExistence type="predicted"/>
<reference evidence="1 2" key="1">
    <citation type="journal article" date="2016" name="Nat. Commun.">
        <title>Thousands of microbial genomes shed light on interconnected biogeochemical processes in an aquifer system.</title>
        <authorList>
            <person name="Anantharaman K."/>
            <person name="Brown C.T."/>
            <person name="Hug L.A."/>
            <person name="Sharon I."/>
            <person name="Castelle C.J."/>
            <person name="Probst A.J."/>
            <person name="Thomas B.C."/>
            <person name="Singh A."/>
            <person name="Wilkins M.J."/>
            <person name="Karaoz U."/>
            <person name="Brodie E.L."/>
            <person name="Williams K.H."/>
            <person name="Hubbard S.S."/>
            <person name="Banfield J.F."/>
        </authorList>
    </citation>
    <scope>NUCLEOTIDE SEQUENCE [LARGE SCALE GENOMIC DNA]</scope>
</reference>